<organism evidence="2 3">
    <name type="scientific">Cardiobacterium valvarum F0432</name>
    <dbReference type="NCBI Taxonomy" id="797473"/>
    <lineage>
        <taxon>Bacteria</taxon>
        <taxon>Pseudomonadati</taxon>
        <taxon>Pseudomonadota</taxon>
        <taxon>Gammaproteobacteria</taxon>
        <taxon>Cardiobacteriales</taxon>
        <taxon>Cardiobacteriaceae</taxon>
        <taxon>Cardiobacterium</taxon>
    </lineage>
</organism>
<dbReference type="CDD" id="cd20897">
    <property type="entry name" value="Smlt3025-like"/>
    <property type="match status" value="1"/>
</dbReference>
<comment type="caution">
    <text evidence="2">The sequence shown here is derived from an EMBL/GenBank/DDBJ whole genome shotgun (WGS) entry which is preliminary data.</text>
</comment>
<proteinExistence type="predicted"/>
<accession>G9ZBW1</accession>
<name>G9ZBW1_9GAMM</name>
<dbReference type="HOGENOM" id="CLU_074769_0_0_6"/>
<feature type="signal peptide" evidence="1">
    <location>
        <begin position="1"/>
        <end position="27"/>
    </location>
</feature>
<evidence type="ECO:0000313" key="2">
    <source>
        <dbReference type="EMBL" id="EHM55937.1"/>
    </source>
</evidence>
<dbReference type="Proteomes" id="UP000004750">
    <property type="component" value="Unassembled WGS sequence"/>
</dbReference>
<gene>
    <name evidence="2" type="ORF">HMPREF9080_00238</name>
</gene>
<protein>
    <recommendedName>
        <fullName evidence="4">Lipoprotein</fullName>
    </recommendedName>
</protein>
<dbReference type="RefSeq" id="WP_006984265.1">
    <property type="nucleotide sequence ID" value="NZ_JH417888.1"/>
</dbReference>
<dbReference type="InterPro" id="IPR049732">
    <property type="entry name" value="Smlt3025-like"/>
</dbReference>
<sequence>MTNQPTNTTRKPLLFALYLAFASLLFACDKPQADKTAKPAAQATATAATVSSAAAINGVPNITAEDMGNLARAMHGAASQQPDDAPKDKYGQPYIIGNLGGVPVNLPSSVVSLVEYDDSPGWDPEKLRTYNPPTRSYQSVITSFGFYFFNSDAQLLDNNDPALRERDDKDWGIDGTKSDRVGVHISFNPTLPPKYKNLDRMLAADIDKEQLSVPSPNYLGFYEKTSEQLYGLEIYANPGIDQKTGRPWRENKFSSDIFIGRDKEGHVQTYIECSNSPVPAPTCLHHFVFPPPISIYIKIDYVRPRPLQWGIIQNNTIKLVENFIKSPWEFYGQKS</sequence>
<feature type="chain" id="PRO_5003529739" description="Lipoprotein" evidence="1">
    <location>
        <begin position="28"/>
        <end position="335"/>
    </location>
</feature>
<dbReference type="EMBL" id="AGCM01000015">
    <property type="protein sequence ID" value="EHM55937.1"/>
    <property type="molecule type" value="Genomic_DNA"/>
</dbReference>
<evidence type="ECO:0008006" key="4">
    <source>
        <dbReference type="Google" id="ProtNLM"/>
    </source>
</evidence>
<keyword evidence="1" id="KW-0732">Signal</keyword>
<evidence type="ECO:0000256" key="1">
    <source>
        <dbReference type="SAM" id="SignalP"/>
    </source>
</evidence>
<evidence type="ECO:0000313" key="3">
    <source>
        <dbReference type="Proteomes" id="UP000004750"/>
    </source>
</evidence>
<reference evidence="2 3" key="1">
    <citation type="submission" date="2011-08" db="EMBL/GenBank/DDBJ databases">
        <authorList>
            <person name="Weinstock G."/>
            <person name="Sodergren E."/>
            <person name="Clifton S."/>
            <person name="Fulton L."/>
            <person name="Fulton B."/>
            <person name="Courtney L."/>
            <person name="Fronick C."/>
            <person name="Harrison M."/>
            <person name="Strong C."/>
            <person name="Farmer C."/>
            <person name="Delahaunty K."/>
            <person name="Markovic C."/>
            <person name="Hall O."/>
            <person name="Minx P."/>
            <person name="Tomlinson C."/>
            <person name="Mitreva M."/>
            <person name="Hou S."/>
            <person name="Chen J."/>
            <person name="Wollam A."/>
            <person name="Pepin K.H."/>
            <person name="Johnson M."/>
            <person name="Bhonagiri V."/>
            <person name="Zhang X."/>
            <person name="Suruliraj S."/>
            <person name="Warren W."/>
            <person name="Chinwalla A."/>
            <person name="Mardis E.R."/>
            <person name="Wilson R.K."/>
        </authorList>
    </citation>
    <scope>NUCLEOTIDE SEQUENCE [LARGE SCALE GENOMIC DNA]</scope>
    <source>
        <strain evidence="2 3">F0432</strain>
    </source>
</reference>
<dbReference type="AlphaFoldDB" id="G9ZBW1"/>